<evidence type="ECO:0000256" key="4">
    <source>
        <dbReference type="ARBA" id="ARBA00022490"/>
    </source>
</evidence>
<evidence type="ECO:0000256" key="6">
    <source>
        <dbReference type="ARBA" id="ARBA00022728"/>
    </source>
</evidence>
<evidence type="ECO:0000256" key="8">
    <source>
        <dbReference type="ARBA" id="ARBA00032518"/>
    </source>
</evidence>
<dbReference type="AlphaFoldDB" id="A0A1I7S7G5"/>
<keyword evidence="6" id="KW-0747">Spliceosome</keyword>
<dbReference type="Proteomes" id="UP000095284">
    <property type="component" value="Unplaced"/>
</dbReference>
<evidence type="ECO:0000313" key="10">
    <source>
        <dbReference type="WBParaSite" id="BXY_0895600.1"/>
    </source>
</evidence>
<protein>
    <recommendedName>
        <fullName evidence="3">Cysteine-rich PDZ-binding protein</fullName>
    </recommendedName>
    <alternativeName>
        <fullName evidence="8">Cysteine-rich interactor of PDZ three</fullName>
    </alternativeName>
</protein>
<comment type="subcellular location">
    <subcellularLocation>
        <location evidence="1">Cytoplasm</location>
    </subcellularLocation>
</comment>
<dbReference type="GO" id="GO:0006397">
    <property type="term" value="P:mRNA processing"/>
    <property type="evidence" value="ECO:0007669"/>
    <property type="project" value="UniProtKB-KW"/>
</dbReference>
<dbReference type="GO" id="GO:0031122">
    <property type="term" value="P:cytoplasmic microtubule organization"/>
    <property type="evidence" value="ECO:0007669"/>
    <property type="project" value="TreeGrafter"/>
</dbReference>
<dbReference type="GO" id="GO:0005681">
    <property type="term" value="C:spliceosomal complex"/>
    <property type="evidence" value="ECO:0007669"/>
    <property type="project" value="UniProtKB-KW"/>
</dbReference>
<organism evidence="9 10">
    <name type="scientific">Bursaphelenchus xylophilus</name>
    <name type="common">Pinewood nematode worm</name>
    <name type="synonym">Aphelenchoides xylophilus</name>
    <dbReference type="NCBI Taxonomy" id="6326"/>
    <lineage>
        <taxon>Eukaryota</taxon>
        <taxon>Metazoa</taxon>
        <taxon>Ecdysozoa</taxon>
        <taxon>Nematoda</taxon>
        <taxon>Chromadorea</taxon>
        <taxon>Rhabditida</taxon>
        <taxon>Tylenchina</taxon>
        <taxon>Tylenchomorpha</taxon>
        <taxon>Aphelenchoidea</taxon>
        <taxon>Aphelenchoididae</taxon>
        <taxon>Bursaphelenchus</taxon>
    </lineage>
</organism>
<evidence type="ECO:0000256" key="5">
    <source>
        <dbReference type="ARBA" id="ARBA00022664"/>
    </source>
</evidence>
<keyword evidence="4" id="KW-0963">Cytoplasm</keyword>
<evidence type="ECO:0000256" key="2">
    <source>
        <dbReference type="ARBA" id="ARBA00009021"/>
    </source>
</evidence>
<evidence type="ECO:0000256" key="3">
    <source>
        <dbReference type="ARBA" id="ARBA00018615"/>
    </source>
</evidence>
<dbReference type="WBParaSite" id="BXY_0895600.1">
    <property type="protein sequence ID" value="BXY_0895600.1"/>
    <property type="gene ID" value="BXY_0895600"/>
</dbReference>
<evidence type="ECO:0000313" key="9">
    <source>
        <dbReference type="Proteomes" id="UP000095284"/>
    </source>
</evidence>
<dbReference type="GO" id="GO:0005737">
    <property type="term" value="C:cytoplasm"/>
    <property type="evidence" value="ECO:0007669"/>
    <property type="project" value="UniProtKB-SubCell"/>
</dbReference>
<evidence type="ECO:0000256" key="7">
    <source>
        <dbReference type="ARBA" id="ARBA00023187"/>
    </source>
</evidence>
<dbReference type="PANTHER" id="PTHR11805">
    <property type="entry name" value="CYSTEINE-RICH PDZ-BINDING PROTEIN"/>
    <property type="match status" value="1"/>
</dbReference>
<evidence type="ECO:0000256" key="1">
    <source>
        <dbReference type="ARBA" id="ARBA00004496"/>
    </source>
</evidence>
<dbReference type="GO" id="GO:0008017">
    <property type="term" value="F:microtubule binding"/>
    <property type="evidence" value="ECO:0007669"/>
    <property type="project" value="TreeGrafter"/>
</dbReference>
<dbReference type="PANTHER" id="PTHR11805:SF1">
    <property type="entry name" value="CYSTEINE-RICH PDZ-BINDING PROTEIN"/>
    <property type="match status" value="1"/>
</dbReference>
<name>A0A1I7S7G5_BURXY</name>
<accession>A0A1I7S7G5</accession>
<sequence>MVCEKCTNKLNKLATVHKGPCSSKKVTNENKLLTSKSRFKPEKDSFKKCRICKKLCHHISAHYCQDCAYQKGICPMCGRKVLETNNYRQSLV</sequence>
<keyword evidence="5" id="KW-0507">mRNA processing</keyword>
<reference evidence="10" key="1">
    <citation type="submission" date="2016-11" db="UniProtKB">
        <authorList>
            <consortium name="WormBaseParasite"/>
        </authorList>
    </citation>
    <scope>IDENTIFICATION</scope>
</reference>
<proteinExistence type="inferred from homology"/>
<dbReference type="GO" id="GO:0008380">
    <property type="term" value="P:RNA splicing"/>
    <property type="evidence" value="ECO:0007669"/>
    <property type="project" value="UniProtKB-KW"/>
</dbReference>
<dbReference type="InterPro" id="IPR019367">
    <property type="entry name" value="PDZ-binding_CRIPT"/>
</dbReference>
<keyword evidence="7" id="KW-0508">mRNA splicing</keyword>
<comment type="similarity">
    <text evidence="2">Belongs to the CRIPT family.</text>
</comment>
<dbReference type="Pfam" id="PF10235">
    <property type="entry name" value="Cript"/>
    <property type="match status" value="1"/>
</dbReference>